<sequence>MTVRHDLKNAVGSLFKIAATRVELFGLEVAEEKERMLGMLWLSMFGFVFFILALMSATVLVGLYFWGTEYRFVVLLGLVLFHTLAALACFWYVRSHLIRKNLPFSATVKALQDDAQCIRGKTPAATEDRP</sequence>
<name>A0A918N0F3_9BURK</name>
<feature type="transmembrane region" description="Helical" evidence="1">
    <location>
        <begin position="40"/>
        <end position="66"/>
    </location>
</feature>
<reference evidence="2" key="2">
    <citation type="submission" date="2020-09" db="EMBL/GenBank/DDBJ databases">
        <authorList>
            <person name="Sun Q."/>
            <person name="Kim S."/>
        </authorList>
    </citation>
    <scope>NUCLEOTIDE SEQUENCE</scope>
    <source>
        <strain evidence="2">KCTC 23732</strain>
    </source>
</reference>
<evidence type="ECO:0000313" key="2">
    <source>
        <dbReference type="EMBL" id="GGW89615.1"/>
    </source>
</evidence>
<reference evidence="2" key="1">
    <citation type="journal article" date="2014" name="Int. J. Syst. Evol. Microbiol.">
        <title>Complete genome sequence of Corynebacterium casei LMG S-19264T (=DSM 44701T), isolated from a smear-ripened cheese.</title>
        <authorList>
            <consortium name="US DOE Joint Genome Institute (JGI-PGF)"/>
            <person name="Walter F."/>
            <person name="Albersmeier A."/>
            <person name="Kalinowski J."/>
            <person name="Ruckert C."/>
        </authorList>
    </citation>
    <scope>NUCLEOTIDE SEQUENCE</scope>
    <source>
        <strain evidence="2">KCTC 23732</strain>
    </source>
</reference>
<feature type="transmembrane region" description="Helical" evidence="1">
    <location>
        <begin position="72"/>
        <end position="93"/>
    </location>
</feature>
<dbReference type="EMBL" id="BMYS01000014">
    <property type="protein sequence ID" value="GGW89615.1"/>
    <property type="molecule type" value="Genomic_DNA"/>
</dbReference>
<accession>A0A918N0F3</accession>
<evidence type="ECO:0000313" key="3">
    <source>
        <dbReference type="Proteomes" id="UP000608345"/>
    </source>
</evidence>
<organism evidence="2 3">
    <name type="scientific">Advenella faeciporci</name>
    <dbReference type="NCBI Taxonomy" id="797535"/>
    <lineage>
        <taxon>Bacteria</taxon>
        <taxon>Pseudomonadati</taxon>
        <taxon>Pseudomonadota</taxon>
        <taxon>Betaproteobacteria</taxon>
        <taxon>Burkholderiales</taxon>
        <taxon>Alcaligenaceae</taxon>
    </lineage>
</organism>
<dbReference type="RefSeq" id="WP_189385331.1">
    <property type="nucleotide sequence ID" value="NZ_BAABFY010000051.1"/>
</dbReference>
<keyword evidence="1" id="KW-0812">Transmembrane</keyword>
<dbReference type="InterPro" id="IPR009937">
    <property type="entry name" value="Phage_holin_3_6"/>
</dbReference>
<keyword evidence="3" id="KW-1185">Reference proteome</keyword>
<keyword evidence="1" id="KW-1133">Transmembrane helix</keyword>
<dbReference type="Proteomes" id="UP000608345">
    <property type="component" value="Unassembled WGS sequence"/>
</dbReference>
<dbReference type="AlphaFoldDB" id="A0A918N0F3"/>
<evidence type="ECO:0000256" key="1">
    <source>
        <dbReference type="SAM" id="Phobius"/>
    </source>
</evidence>
<keyword evidence="1" id="KW-0472">Membrane</keyword>
<protein>
    <recommendedName>
        <fullName evidence="4">Phage holin family protein</fullName>
    </recommendedName>
</protein>
<gene>
    <name evidence="2" type="ORF">GCM10011450_19770</name>
</gene>
<proteinExistence type="predicted"/>
<dbReference type="Pfam" id="PF07332">
    <property type="entry name" value="Phage_holin_3_6"/>
    <property type="match status" value="1"/>
</dbReference>
<comment type="caution">
    <text evidence="2">The sequence shown here is derived from an EMBL/GenBank/DDBJ whole genome shotgun (WGS) entry which is preliminary data.</text>
</comment>
<evidence type="ECO:0008006" key="4">
    <source>
        <dbReference type="Google" id="ProtNLM"/>
    </source>
</evidence>